<gene>
    <name evidence="2" type="ORF">RDWZM_010218</name>
</gene>
<comment type="caution">
    <text evidence="2">The sequence shown here is derived from an EMBL/GenBank/DDBJ whole genome shotgun (WGS) entry which is preliminary data.</text>
</comment>
<dbReference type="EMBL" id="JAPWDV010000004">
    <property type="protein sequence ID" value="KAJ6215718.1"/>
    <property type="molecule type" value="Genomic_DNA"/>
</dbReference>
<dbReference type="AlphaFoldDB" id="A0A9Q0LWC4"/>
<keyword evidence="3" id="KW-1185">Reference proteome</keyword>
<evidence type="ECO:0000256" key="1">
    <source>
        <dbReference type="SAM" id="MobiDB-lite"/>
    </source>
</evidence>
<accession>A0A9Q0LWC4</accession>
<name>A0A9Q0LWC4_BLOTA</name>
<dbReference type="Proteomes" id="UP001142055">
    <property type="component" value="Chromosome 4"/>
</dbReference>
<protein>
    <submittedName>
        <fullName evidence="2">Uncharacterized protein</fullName>
    </submittedName>
</protein>
<feature type="compositionally biased region" description="Low complexity" evidence="1">
    <location>
        <begin position="10"/>
        <end position="26"/>
    </location>
</feature>
<evidence type="ECO:0000313" key="2">
    <source>
        <dbReference type="EMBL" id="KAJ6215718.1"/>
    </source>
</evidence>
<feature type="region of interest" description="Disordered" evidence="1">
    <location>
        <begin position="1"/>
        <end position="26"/>
    </location>
</feature>
<organism evidence="2 3">
    <name type="scientific">Blomia tropicalis</name>
    <name type="common">Mite</name>
    <dbReference type="NCBI Taxonomy" id="40697"/>
    <lineage>
        <taxon>Eukaryota</taxon>
        <taxon>Metazoa</taxon>
        <taxon>Ecdysozoa</taxon>
        <taxon>Arthropoda</taxon>
        <taxon>Chelicerata</taxon>
        <taxon>Arachnida</taxon>
        <taxon>Acari</taxon>
        <taxon>Acariformes</taxon>
        <taxon>Sarcoptiformes</taxon>
        <taxon>Astigmata</taxon>
        <taxon>Glycyphagoidea</taxon>
        <taxon>Echimyopodidae</taxon>
        <taxon>Blomia</taxon>
    </lineage>
</organism>
<feature type="non-terminal residue" evidence="2">
    <location>
        <position position="228"/>
    </location>
</feature>
<proteinExistence type="predicted"/>
<evidence type="ECO:0000313" key="3">
    <source>
        <dbReference type="Proteomes" id="UP001142055"/>
    </source>
</evidence>
<reference evidence="2" key="1">
    <citation type="submission" date="2022-12" db="EMBL/GenBank/DDBJ databases">
        <title>Genome assemblies of Blomia tropicalis.</title>
        <authorList>
            <person name="Cui Y."/>
        </authorList>
    </citation>
    <scope>NUCLEOTIDE SEQUENCE</scope>
    <source>
        <tissue evidence="2">Adult mites</tissue>
    </source>
</reference>
<sequence length="228" mass="24781">MTQVDLITQTTNCSSTSPLSSSSSTATTTMIDDNNLILLDQDQLVEIDESLGAFIALQPSSTSTPNSTTTDQQQLIHVRINNGQEQSPQDQLKAKSATPKTTISLLPNSVVTRSCSTSPNGATPMPLNLFDDEDDDEDELDDSIDINECRILNHRQHQQTSSTLNECDNVTLTLVSNDNQVSSMKSIVVQVTPPSATNGTITSNNLNGVDHQHQDDLIFNSESIFNFP</sequence>